<evidence type="ECO:0000313" key="3">
    <source>
        <dbReference type="Proteomes" id="UP001386955"/>
    </source>
</evidence>
<dbReference type="AlphaFoldDB" id="A0AAN9T025"/>
<proteinExistence type="predicted"/>
<keyword evidence="1" id="KW-0812">Transmembrane</keyword>
<protein>
    <submittedName>
        <fullName evidence="2">Uncharacterized protein</fullName>
    </submittedName>
</protein>
<keyword evidence="1" id="KW-1133">Transmembrane helix</keyword>
<evidence type="ECO:0000313" key="2">
    <source>
        <dbReference type="EMBL" id="KAK7411681.1"/>
    </source>
</evidence>
<reference evidence="2 3" key="1">
    <citation type="submission" date="2024-01" db="EMBL/GenBank/DDBJ databases">
        <title>The genomes of 5 underutilized Papilionoideae crops provide insights into root nodulation and disease resistanc.</title>
        <authorList>
            <person name="Jiang F."/>
        </authorList>
    </citation>
    <scope>NUCLEOTIDE SEQUENCE [LARGE SCALE GENOMIC DNA]</scope>
    <source>
        <strain evidence="2">DUOXIRENSHENG_FW03</strain>
        <tissue evidence="2">Leaves</tissue>
    </source>
</reference>
<comment type="caution">
    <text evidence="2">The sequence shown here is derived from an EMBL/GenBank/DDBJ whole genome shotgun (WGS) entry which is preliminary data.</text>
</comment>
<feature type="transmembrane region" description="Helical" evidence="1">
    <location>
        <begin position="68"/>
        <end position="86"/>
    </location>
</feature>
<dbReference type="EMBL" id="JAYMYS010000001">
    <property type="protein sequence ID" value="KAK7411681.1"/>
    <property type="molecule type" value="Genomic_DNA"/>
</dbReference>
<feature type="transmembrane region" description="Helical" evidence="1">
    <location>
        <begin position="21"/>
        <end position="42"/>
    </location>
</feature>
<dbReference type="Proteomes" id="UP001386955">
    <property type="component" value="Unassembled WGS sequence"/>
</dbReference>
<keyword evidence="3" id="KW-1185">Reference proteome</keyword>
<feature type="transmembrane region" description="Helical" evidence="1">
    <location>
        <begin position="98"/>
        <end position="116"/>
    </location>
</feature>
<keyword evidence="1" id="KW-0472">Membrane</keyword>
<gene>
    <name evidence="2" type="ORF">VNO78_03117</name>
</gene>
<name>A0AAN9T025_PSOTE</name>
<sequence>MLHRKYISFHFIMKERRECKLFRMRTRILMVFCFYTIKFIVITNCKFFDDLGIRNKGTKKNETVQGKIPHTPFVFFPLFSSLALRFRESLPSLQAKNIYSFILLFVCSFLCFSSLFQDLHLIAVWEMQLLVKIG</sequence>
<accession>A0AAN9T025</accession>
<organism evidence="2 3">
    <name type="scientific">Psophocarpus tetragonolobus</name>
    <name type="common">Winged bean</name>
    <name type="synonym">Dolichos tetragonolobus</name>
    <dbReference type="NCBI Taxonomy" id="3891"/>
    <lineage>
        <taxon>Eukaryota</taxon>
        <taxon>Viridiplantae</taxon>
        <taxon>Streptophyta</taxon>
        <taxon>Embryophyta</taxon>
        <taxon>Tracheophyta</taxon>
        <taxon>Spermatophyta</taxon>
        <taxon>Magnoliopsida</taxon>
        <taxon>eudicotyledons</taxon>
        <taxon>Gunneridae</taxon>
        <taxon>Pentapetalae</taxon>
        <taxon>rosids</taxon>
        <taxon>fabids</taxon>
        <taxon>Fabales</taxon>
        <taxon>Fabaceae</taxon>
        <taxon>Papilionoideae</taxon>
        <taxon>50 kb inversion clade</taxon>
        <taxon>NPAAA clade</taxon>
        <taxon>indigoferoid/millettioid clade</taxon>
        <taxon>Phaseoleae</taxon>
        <taxon>Psophocarpus</taxon>
    </lineage>
</organism>
<evidence type="ECO:0000256" key="1">
    <source>
        <dbReference type="SAM" id="Phobius"/>
    </source>
</evidence>